<feature type="transmembrane region" description="Helical" evidence="1">
    <location>
        <begin position="76"/>
        <end position="100"/>
    </location>
</feature>
<keyword evidence="1" id="KW-0472">Membrane</keyword>
<feature type="non-terminal residue" evidence="2">
    <location>
        <position position="111"/>
    </location>
</feature>
<feature type="non-terminal residue" evidence="2">
    <location>
        <position position="1"/>
    </location>
</feature>
<accession>A0A812MWB2</accession>
<dbReference type="Proteomes" id="UP000649617">
    <property type="component" value="Unassembled WGS sequence"/>
</dbReference>
<name>A0A812MWB2_SYMPI</name>
<comment type="caution">
    <text evidence="2">The sequence shown here is derived from an EMBL/GenBank/DDBJ whole genome shotgun (WGS) entry which is preliminary data.</text>
</comment>
<keyword evidence="3" id="KW-1185">Reference proteome</keyword>
<evidence type="ECO:0000313" key="3">
    <source>
        <dbReference type="Proteomes" id="UP000649617"/>
    </source>
</evidence>
<protein>
    <submittedName>
        <fullName evidence="2">Uncharacterized protein</fullName>
    </submittedName>
</protein>
<evidence type="ECO:0000313" key="2">
    <source>
        <dbReference type="EMBL" id="CAE7275763.1"/>
    </source>
</evidence>
<reference evidence="2" key="1">
    <citation type="submission" date="2021-02" db="EMBL/GenBank/DDBJ databases">
        <authorList>
            <person name="Dougan E. K."/>
            <person name="Rhodes N."/>
            <person name="Thang M."/>
            <person name="Chan C."/>
        </authorList>
    </citation>
    <scope>NUCLEOTIDE SEQUENCE</scope>
</reference>
<evidence type="ECO:0000256" key="1">
    <source>
        <dbReference type="SAM" id="Phobius"/>
    </source>
</evidence>
<gene>
    <name evidence="2" type="ORF">SPIL2461_LOCUS6141</name>
</gene>
<proteinExistence type="predicted"/>
<dbReference type="AlphaFoldDB" id="A0A812MWB2"/>
<feature type="transmembrane region" description="Helical" evidence="1">
    <location>
        <begin position="49"/>
        <end position="70"/>
    </location>
</feature>
<feature type="transmembrane region" description="Helical" evidence="1">
    <location>
        <begin position="6"/>
        <end position="28"/>
    </location>
</feature>
<dbReference type="EMBL" id="CAJNIZ010009079">
    <property type="protein sequence ID" value="CAE7275763.1"/>
    <property type="molecule type" value="Genomic_DNA"/>
</dbReference>
<sequence length="111" mass="12320">VAMIFYLIGFVGFLSSTITTVIMLLCAGEVQTELGCQEFMRRIGNYSRAPYLFFMVGFLYAFASVIRYFVTMKTLGGLIILGLVMLIAAALISSTCDFFVRCCIQTHNGIN</sequence>
<keyword evidence="1" id="KW-0812">Transmembrane</keyword>
<organism evidence="2 3">
    <name type="scientific">Symbiodinium pilosum</name>
    <name type="common">Dinoflagellate</name>
    <dbReference type="NCBI Taxonomy" id="2952"/>
    <lineage>
        <taxon>Eukaryota</taxon>
        <taxon>Sar</taxon>
        <taxon>Alveolata</taxon>
        <taxon>Dinophyceae</taxon>
        <taxon>Suessiales</taxon>
        <taxon>Symbiodiniaceae</taxon>
        <taxon>Symbiodinium</taxon>
    </lineage>
</organism>
<keyword evidence="1" id="KW-1133">Transmembrane helix</keyword>